<protein>
    <submittedName>
        <fullName evidence="2">Uncharacterized protein</fullName>
    </submittedName>
</protein>
<gene>
    <name evidence="2" type="ORF">CLV39_0152</name>
</gene>
<accession>A0A3M0BRS3</accession>
<reference evidence="2 3" key="1">
    <citation type="submission" date="2018-10" db="EMBL/GenBank/DDBJ databases">
        <title>Genomic Encyclopedia of Archaeal and Bacterial Type Strains, Phase II (KMG-II): from individual species to whole genera.</title>
        <authorList>
            <person name="Goeker M."/>
        </authorList>
    </citation>
    <scope>NUCLEOTIDE SEQUENCE [LARGE SCALE GENOMIC DNA]</scope>
    <source>
        <strain evidence="2 3">VM1</strain>
    </source>
</reference>
<keyword evidence="3" id="KW-1185">Reference proteome</keyword>
<dbReference type="EMBL" id="REFO01000010">
    <property type="protein sequence ID" value="RMA97538.1"/>
    <property type="molecule type" value="Genomic_DNA"/>
</dbReference>
<evidence type="ECO:0000313" key="3">
    <source>
        <dbReference type="Proteomes" id="UP000280842"/>
    </source>
</evidence>
<feature type="transmembrane region" description="Helical" evidence="1">
    <location>
        <begin position="296"/>
        <end position="314"/>
    </location>
</feature>
<dbReference type="RefSeq" id="WP_121922315.1">
    <property type="nucleotide sequence ID" value="NZ_REFO01000010.1"/>
</dbReference>
<dbReference type="OrthoDB" id="12408at2"/>
<comment type="caution">
    <text evidence="2">The sequence shown here is derived from an EMBL/GenBank/DDBJ whole genome shotgun (WGS) entry which is preliminary data.</text>
</comment>
<proteinExistence type="predicted"/>
<dbReference type="AlphaFoldDB" id="A0A3M0BRS3"/>
<organism evidence="2 3">
    <name type="scientific">Hydrogenothermus marinus</name>
    <dbReference type="NCBI Taxonomy" id="133270"/>
    <lineage>
        <taxon>Bacteria</taxon>
        <taxon>Pseudomonadati</taxon>
        <taxon>Aquificota</taxon>
        <taxon>Aquificia</taxon>
        <taxon>Aquificales</taxon>
        <taxon>Hydrogenothermaceae</taxon>
        <taxon>Hydrogenothermus</taxon>
    </lineage>
</organism>
<dbReference type="Proteomes" id="UP000280842">
    <property type="component" value="Unassembled WGS sequence"/>
</dbReference>
<keyword evidence="1" id="KW-0472">Membrane</keyword>
<keyword evidence="1" id="KW-1133">Transmembrane helix</keyword>
<evidence type="ECO:0000256" key="1">
    <source>
        <dbReference type="SAM" id="Phobius"/>
    </source>
</evidence>
<keyword evidence="1" id="KW-0812">Transmembrane</keyword>
<sequence length="457" mass="54282">MFKSIYIYKNLINIVYLKKNRNRYRFLKKELISLKENNKVANLIDKNYKNFVNYSFFNIENTRVEIPLVKDKKTKEVLIEAKLKNQDIDLNKFKYIPILNNVETDREIYNIYLIPYSIFKELNLEDKNLYIELFSLPIFSIFSISKKFFKEKNTLHIYSDKSQLIIVLNENENLKYFRTIEIPSHISYPSESYINFLYENINLTFNYIRQSISIKIDKIIISGLESQSEELANLIFNFAKLPLCSLTYQGFLENCSGEDFQQNIINIGNLFIDKSEHDIRPAKYIHDKNFYKISKVLIRILIFLIFILSIFPILKFKDIQKKQQEISTLEEKIKQSYIKGLMKVSGFSEKKSIYYTNYLKLINDAQTKNAIIALQKVFPILSLHKFNYIDSQVKDNSFEISIRDKIKFSNLLEINNFKKRFYEKLKAISKDYSITDNSKFDINKLEATIFLNVRGNL</sequence>
<evidence type="ECO:0000313" key="2">
    <source>
        <dbReference type="EMBL" id="RMA97538.1"/>
    </source>
</evidence>
<name>A0A3M0BRS3_9AQUI</name>